<protein>
    <recommendedName>
        <fullName evidence="7">DNA-directed RNA polymerase subunit</fullName>
    </recommendedName>
</protein>
<evidence type="ECO:0000313" key="10">
    <source>
        <dbReference type="EMBL" id="RAO67193.1"/>
    </source>
</evidence>
<keyword evidence="6 7" id="KW-0539">Nucleus</keyword>
<comment type="caution">
    <text evidence="10">The sequence shown here is derived from an EMBL/GenBank/DDBJ whole genome shotgun (WGS) entry which is preliminary data.</text>
</comment>
<dbReference type="GO" id="GO:0005736">
    <property type="term" value="C:RNA polymerase I complex"/>
    <property type="evidence" value="ECO:0007669"/>
    <property type="project" value="TreeGrafter"/>
</dbReference>
<evidence type="ECO:0000313" key="11">
    <source>
        <dbReference type="Proteomes" id="UP000249363"/>
    </source>
</evidence>
<dbReference type="Proteomes" id="UP000249363">
    <property type="component" value="Unassembled WGS sequence"/>
</dbReference>
<evidence type="ECO:0000256" key="6">
    <source>
        <dbReference type="ARBA" id="ARBA00023242"/>
    </source>
</evidence>
<evidence type="ECO:0000256" key="7">
    <source>
        <dbReference type="RuleBase" id="RU369086"/>
    </source>
</evidence>
<feature type="domain" description="RPA43 OB" evidence="9">
    <location>
        <begin position="175"/>
        <end position="346"/>
    </location>
</feature>
<dbReference type="OrthoDB" id="10250504at2759"/>
<dbReference type="InterPro" id="IPR036898">
    <property type="entry name" value="RNA_pol_Rpb7-like_N_sf"/>
</dbReference>
<keyword evidence="11" id="KW-1185">Reference proteome</keyword>
<dbReference type="InterPro" id="IPR041178">
    <property type="entry name" value="RPA43_OB"/>
</dbReference>
<feature type="compositionally biased region" description="Basic residues" evidence="8">
    <location>
        <begin position="10"/>
        <end position="27"/>
    </location>
</feature>
<feature type="compositionally biased region" description="Low complexity" evidence="8">
    <location>
        <begin position="28"/>
        <end position="41"/>
    </location>
</feature>
<accession>A0A364KUH9</accession>
<dbReference type="STRING" id="1196081.A0A364KUH9"/>
<dbReference type="Gene3D" id="3.30.1490.120">
    <property type="entry name" value="RNA polymerase Rpb7-like, N-terminal domain"/>
    <property type="match status" value="1"/>
</dbReference>
<dbReference type="GO" id="GO:0006361">
    <property type="term" value="P:transcription initiation at RNA polymerase I promoter"/>
    <property type="evidence" value="ECO:0007669"/>
    <property type="project" value="UniProtKB-ARBA"/>
</dbReference>
<dbReference type="Gene3D" id="2.40.50.1060">
    <property type="match status" value="1"/>
</dbReference>
<feature type="region of interest" description="Disordered" evidence="8">
    <location>
        <begin position="217"/>
        <end position="250"/>
    </location>
</feature>
<dbReference type="GeneID" id="63792421"/>
<feature type="compositionally biased region" description="Basic and acidic residues" evidence="8">
    <location>
        <begin position="428"/>
        <end position="439"/>
    </location>
</feature>
<feature type="compositionally biased region" description="Basic residues" evidence="8">
    <location>
        <begin position="417"/>
        <end position="427"/>
    </location>
</feature>
<dbReference type="RefSeq" id="XP_040731709.1">
    <property type="nucleotide sequence ID" value="XM_040875436.1"/>
</dbReference>
<sequence>MSTDTVLPERKRKHKNKEHEPSKKRKNAATTTTASDDVAAAIPSTPKQNNTEKTRQIVSITDVTKQDASSPFRLINATMYVPLSPISISPTHASASLIAEHLAPLLLTYYPPFQGIVLAYSNGSISETPPVPGQIHSSSSQPDFDNPKPLTLALTANEYGVLYLYLTATFLVFSPQKGQVLEGWVNVQSEGFVGAIAHNLFSVGIERKRVPKSWKWIPPGADDDDVENAASDKKKGYVSATSGDEDGAAGSNKLAFDAEKEHFTPLPKKVSRQPINLPDSDTNMFGEEFGEYDEEEDDEASNATGYFQSVSGHRVRGTIRFRVRDVDVIPGADPDRGFLSIEGTMLTPEEEAKLEEEERNGPLPASRQRDPYAMTGAAAQPVSHAQTSQVEVAEVQLPETTTTPATAKSGFKDEKKKEKKEKKKSKDKSKSKTLEVIEL</sequence>
<keyword evidence="5 7" id="KW-0804">Transcription</keyword>
<feature type="region of interest" description="Disordered" evidence="8">
    <location>
        <begin position="343"/>
        <end position="439"/>
    </location>
</feature>
<evidence type="ECO:0000256" key="1">
    <source>
        <dbReference type="ARBA" id="ARBA00004604"/>
    </source>
</evidence>
<comment type="subcellular location">
    <subcellularLocation>
        <location evidence="1">Nucleus</location>
        <location evidence="1">Nucleolus</location>
    </subcellularLocation>
</comment>
<dbReference type="InterPro" id="IPR045113">
    <property type="entry name" value="Rpb7-like"/>
</dbReference>
<dbReference type="GO" id="GO:0006362">
    <property type="term" value="P:transcription elongation by RNA polymerase I"/>
    <property type="evidence" value="ECO:0007669"/>
    <property type="project" value="UniProtKB-ARBA"/>
</dbReference>
<name>A0A364KUH9_TALAM</name>
<keyword evidence="3 7" id="KW-0240">DNA-directed RNA polymerase</keyword>
<feature type="region of interest" description="Disordered" evidence="8">
    <location>
        <begin position="1"/>
        <end position="54"/>
    </location>
</feature>
<reference evidence="10 11" key="1">
    <citation type="journal article" date="2017" name="Biotechnol. Biofuels">
        <title>Differential beta-glucosidase expression as a function of carbon source availability in Talaromyces amestolkiae: a genomic and proteomic approach.</title>
        <authorList>
            <person name="de Eugenio L.I."/>
            <person name="Mendez-Liter J.A."/>
            <person name="Nieto-Dominguez M."/>
            <person name="Alonso L."/>
            <person name="Gil-Munoz J."/>
            <person name="Barriuso J."/>
            <person name="Prieto A."/>
            <person name="Martinez M.J."/>
        </authorList>
    </citation>
    <scope>NUCLEOTIDE SEQUENCE [LARGE SCALE GENOMIC DNA]</scope>
    <source>
        <strain evidence="10 11">CIB</strain>
    </source>
</reference>
<gene>
    <name evidence="10" type="ORF">BHQ10_003205</name>
</gene>
<evidence type="ECO:0000256" key="2">
    <source>
        <dbReference type="ARBA" id="ARBA00005930"/>
    </source>
</evidence>
<evidence type="ECO:0000256" key="3">
    <source>
        <dbReference type="ARBA" id="ARBA00022478"/>
    </source>
</evidence>
<dbReference type="Pfam" id="PF17875">
    <property type="entry name" value="RPA43_OB"/>
    <property type="match status" value="1"/>
</dbReference>
<dbReference type="AlphaFoldDB" id="A0A364KUH9"/>
<comment type="similarity">
    <text evidence="2">Belongs to the eukaryotic RPA43 RNA polymerase subunit family.</text>
</comment>
<comment type="function">
    <text evidence="7">DNA-dependent RNA polymerase which catalyzes the transcription of DNA into RNA using the four ribonucleoside triphosphates as substrates.</text>
</comment>
<evidence type="ECO:0000256" key="4">
    <source>
        <dbReference type="ARBA" id="ARBA00022553"/>
    </source>
</evidence>
<keyword evidence="4" id="KW-0597">Phosphoprotein</keyword>
<proteinExistence type="inferred from homology"/>
<feature type="compositionally biased region" description="Acidic residues" evidence="8">
    <location>
        <begin position="348"/>
        <end position="358"/>
    </location>
</feature>
<evidence type="ECO:0000256" key="8">
    <source>
        <dbReference type="SAM" id="MobiDB-lite"/>
    </source>
</evidence>
<evidence type="ECO:0000256" key="5">
    <source>
        <dbReference type="ARBA" id="ARBA00023163"/>
    </source>
</evidence>
<organism evidence="10 11">
    <name type="scientific">Talaromyces amestolkiae</name>
    <dbReference type="NCBI Taxonomy" id="1196081"/>
    <lineage>
        <taxon>Eukaryota</taxon>
        <taxon>Fungi</taxon>
        <taxon>Dikarya</taxon>
        <taxon>Ascomycota</taxon>
        <taxon>Pezizomycotina</taxon>
        <taxon>Eurotiomycetes</taxon>
        <taxon>Eurotiomycetidae</taxon>
        <taxon>Eurotiales</taxon>
        <taxon>Trichocomaceae</taxon>
        <taxon>Talaromyces</taxon>
        <taxon>Talaromyces sect. Talaromyces</taxon>
    </lineage>
</organism>
<evidence type="ECO:0000259" key="9">
    <source>
        <dbReference type="Pfam" id="PF17875"/>
    </source>
</evidence>
<dbReference type="PANTHER" id="PTHR12709:SF5">
    <property type="entry name" value="DNA-DIRECTED RNA POLYMERASE I SUBUNIT RPA43"/>
    <property type="match status" value="1"/>
</dbReference>
<dbReference type="EMBL" id="MIKG01000005">
    <property type="protein sequence ID" value="RAO67193.1"/>
    <property type="molecule type" value="Genomic_DNA"/>
</dbReference>
<dbReference type="FunFam" id="3.30.1490.120:FF:000004">
    <property type="entry name" value="RNA polymerase I subunit Rpa43"/>
    <property type="match status" value="1"/>
</dbReference>
<dbReference type="PANTHER" id="PTHR12709">
    <property type="entry name" value="DNA-DIRECTED RNA POLYMERASE II, III"/>
    <property type="match status" value="1"/>
</dbReference>